<dbReference type="EMBL" id="JAWDJX010000042">
    <property type="protein sequence ID" value="KAK3049099.1"/>
    <property type="molecule type" value="Genomic_DNA"/>
</dbReference>
<evidence type="ECO:0000313" key="3">
    <source>
        <dbReference type="Proteomes" id="UP001271007"/>
    </source>
</evidence>
<dbReference type="InterPro" id="IPR038883">
    <property type="entry name" value="AN11006-like"/>
</dbReference>
<dbReference type="Proteomes" id="UP001271007">
    <property type="component" value="Unassembled WGS sequence"/>
</dbReference>
<keyword evidence="3" id="KW-1185">Reference proteome</keyword>
<feature type="region of interest" description="Disordered" evidence="1">
    <location>
        <begin position="1"/>
        <end position="24"/>
    </location>
</feature>
<proteinExistence type="predicted"/>
<dbReference type="AlphaFoldDB" id="A0AAJ0DF60"/>
<dbReference type="PANTHER" id="PTHR42085">
    <property type="entry name" value="F-BOX DOMAIN-CONTAINING PROTEIN"/>
    <property type="match status" value="1"/>
</dbReference>
<organism evidence="2 3">
    <name type="scientific">Extremus antarcticus</name>
    <dbReference type="NCBI Taxonomy" id="702011"/>
    <lineage>
        <taxon>Eukaryota</taxon>
        <taxon>Fungi</taxon>
        <taxon>Dikarya</taxon>
        <taxon>Ascomycota</taxon>
        <taxon>Pezizomycotina</taxon>
        <taxon>Dothideomycetes</taxon>
        <taxon>Dothideomycetidae</taxon>
        <taxon>Mycosphaerellales</taxon>
        <taxon>Extremaceae</taxon>
        <taxon>Extremus</taxon>
    </lineage>
</organism>
<evidence type="ECO:0000313" key="2">
    <source>
        <dbReference type="EMBL" id="KAK3049099.1"/>
    </source>
</evidence>
<protein>
    <submittedName>
        <fullName evidence="2">Uncharacterized protein</fullName>
    </submittedName>
</protein>
<gene>
    <name evidence="2" type="ORF">LTR09_009518</name>
</gene>
<evidence type="ECO:0000256" key="1">
    <source>
        <dbReference type="SAM" id="MobiDB-lite"/>
    </source>
</evidence>
<accession>A0AAJ0DF60</accession>
<reference evidence="2" key="1">
    <citation type="submission" date="2023-04" db="EMBL/GenBank/DDBJ databases">
        <title>Black Yeasts Isolated from many extreme environments.</title>
        <authorList>
            <person name="Coleine C."/>
            <person name="Stajich J.E."/>
            <person name="Selbmann L."/>
        </authorList>
    </citation>
    <scope>NUCLEOTIDE SEQUENCE</scope>
    <source>
        <strain evidence="2">CCFEE 5312</strain>
    </source>
</reference>
<sequence length="280" mass="32006">MAVLSTNEMERHTNANNGDIVKPGQGQQLIVEETHVRIHEDTNENNSLLTNLPAELRNQIYVYALVGAGGPKTNKKRAILVGDRNGEDYSQWMIPGPKGELKPAWREPGLLQASKQVREEGLSVYYGINNFHIVIGSWNVVKAMEWVRKVFDVCGTRIFDRVHISMQIARTPGGVAVMFPIAKLIFEIAPFGDDATAEIKLWIRLFSFPNMWNEYARMFKELVVAAVEQKGYKLRYHIFQALFRDWTCDKNMVSGWVRGRERVQKEVDEAMGWEGPTFFS</sequence>
<name>A0AAJ0DF60_9PEZI</name>
<dbReference type="PANTHER" id="PTHR42085:SF2">
    <property type="entry name" value="F-BOX DOMAIN-CONTAINING PROTEIN"/>
    <property type="match status" value="1"/>
</dbReference>
<comment type="caution">
    <text evidence="2">The sequence shown here is derived from an EMBL/GenBank/DDBJ whole genome shotgun (WGS) entry which is preliminary data.</text>
</comment>